<dbReference type="AlphaFoldDB" id="A0A813JPQ4"/>
<name>A0A813JPQ4_POLGL</name>
<comment type="caution">
    <text evidence="2">The sequence shown here is derived from an EMBL/GenBank/DDBJ whole genome shotgun (WGS) entry which is preliminary data.</text>
</comment>
<organism evidence="2 3">
    <name type="scientific">Polarella glacialis</name>
    <name type="common">Dinoflagellate</name>
    <dbReference type="NCBI Taxonomy" id="89957"/>
    <lineage>
        <taxon>Eukaryota</taxon>
        <taxon>Sar</taxon>
        <taxon>Alveolata</taxon>
        <taxon>Dinophyceae</taxon>
        <taxon>Suessiales</taxon>
        <taxon>Suessiaceae</taxon>
        <taxon>Polarella</taxon>
    </lineage>
</organism>
<dbReference type="Proteomes" id="UP000626109">
    <property type="component" value="Unassembled WGS sequence"/>
</dbReference>
<feature type="compositionally biased region" description="Low complexity" evidence="1">
    <location>
        <begin position="66"/>
        <end position="75"/>
    </location>
</feature>
<evidence type="ECO:0000313" key="2">
    <source>
        <dbReference type="EMBL" id="CAE8683461.1"/>
    </source>
</evidence>
<evidence type="ECO:0000313" key="3">
    <source>
        <dbReference type="Proteomes" id="UP000626109"/>
    </source>
</evidence>
<feature type="non-terminal residue" evidence="2">
    <location>
        <position position="1"/>
    </location>
</feature>
<protein>
    <submittedName>
        <fullName evidence="2">Uncharacterized protein</fullName>
    </submittedName>
</protein>
<reference evidence="2" key="1">
    <citation type="submission" date="2021-02" db="EMBL/GenBank/DDBJ databases">
        <authorList>
            <person name="Dougan E. K."/>
            <person name="Rhodes N."/>
            <person name="Thang M."/>
            <person name="Chan C."/>
        </authorList>
    </citation>
    <scope>NUCLEOTIDE SEQUENCE</scope>
</reference>
<sequence>ILHFTATQDRRLHDPKMDFSGTMRDDAKNASFDMMGMNGQFPQSVSRSSTSTSMTPPGMNGQYPPSISRSSTSTSMTAPALGYELQDFYEQELQHLQHKMLLLQN</sequence>
<dbReference type="EMBL" id="CAJNNW010026196">
    <property type="protein sequence ID" value="CAE8683461.1"/>
    <property type="molecule type" value="Genomic_DNA"/>
</dbReference>
<feature type="region of interest" description="Disordered" evidence="1">
    <location>
        <begin position="35"/>
        <end position="75"/>
    </location>
</feature>
<feature type="compositionally biased region" description="Low complexity" evidence="1">
    <location>
        <begin position="44"/>
        <end position="55"/>
    </location>
</feature>
<accession>A0A813JPQ4</accession>
<feature type="non-terminal residue" evidence="2">
    <location>
        <position position="105"/>
    </location>
</feature>
<evidence type="ECO:0000256" key="1">
    <source>
        <dbReference type="SAM" id="MobiDB-lite"/>
    </source>
</evidence>
<proteinExistence type="predicted"/>
<gene>
    <name evidence="2" type="ORF">PGLA2088_LOCUS23461</name>
</gene>